<accession>A0A840CL46</accession>
<keyword evidence="2" id="KW-1185">Reference proteome</keyword>
<name>A0A840CL46_9BACT</name>
<dbReference type="InterPro" id="IPR046584">
    <property type="entry name" value="DUF6642"/>
</dbReference>
<gene>
    <name evidence="1" type="ORF">GGR21_000029</name>
</gene>
<proteinExistence type="predicted"/>
<protein>
    <recommendedName>
        <fullName evidence="3">CHAT domain-containing protein</fullName>
    </recommendedName>
</protein>
<reference evidence="1 2" key="1">
    <citation type="submission" date="2020-08" db="EMBL/GenBank/DDBJ databases">
        <title>Genomic Encyclopedia of Type Strains, Phase IV (KMG-IV): sequencing the most valuable type-strain genomes for metagenomic binning, comparative biology and taxonomic classification.</title>
        <authorList>
            <person name="Goeker M."/>
        </authorList>
    </citation>
    <scope>NUCLEOTIDE SEQUENCE [LARGE SCALE GENOMIC DNA]</scope>
    <source>
        <strain evidence="1 2">DSM 104969</strain>
    </source>
</reference>
<organism evidence="1 2">
    <name type="scientific">Dysgonomonas hofstadii</name>
    <dbReference type="NCBI Taxonomy" id="637886"/>
    <lineage>
        <taxon>Bacteria</taxon>
        <taxon>Pseudomonadati</taxon>
        <taxon>Bacteroidota</taxon>
        <taxon>Bacteroidia</taxon>
        <taxon>Bacteroidales</taxon>
        <taxon>Dysgonomonadaceae</taxon>
        <taxon>Dysgonomonas</taxon>
    </lineage>
</organism>
<evidence type="ECO:0008006" key="3">
    <source>
        <dbReference type="Google" id="ProtNLM"/>
    </source>
</evidence>
<comment type="caution">
    <text evidence="1">The sequence shown here is derived from an EMBL/GenBank/DDBJ whole genome shotgun (WGS) entry which is preliminary data.</text>
</comment>
<sequence>MSDTKTYERNIYCLEGNWNKNPRSNQSVKPMLELLRTFANIKYVYYKCDTKEEFYKRLQQFTKGTYKNYAVLYLAFHGQPNRIEVEKGLITLREIATALEGKLANKIVHFGSCHTMRTSEKNIQHFLATTNCQFISGYRKYVDYIDACVFELLYFDLLQKHNSIKKLDSLLFKLSPQLIDNKLKFVIYQFLY</sequence>
<evidence type="ECO:0000313" key="2">
    <source>
        <dbReference type="Proteomes" id="UP000555103"/>
    </source>
</evidence>
<dbReference type="Pfam" id="PF20347">
    <property type="entry name" value="DUF6642"/>
    <property type="match status" value="1"/>
</dbReference>
<dbReference type="Proteomes" id="UP000555103">
    <property type="component" value="Unassembled WGS sequence"/>
</dbReference>
<dbReference type="EMBL" id="JACIEP010000001">
    <property type="protein sequence ID" value="MBB4034144.1"/>
    <property type="molecule type" value="Genomic_DNA"/>
</dbReference>
<dbReference type="AlphaFoldDB" id="A0A840CL46"/>
<evidence type="ECO:0000313" key="1">
    <source>
        <dbReference type="EMBL" id="MBB4034144.1"/>
    </source>
</evidence>
<dbReference type="RefSeq" id="WP_183305121.1">
    <property type="nucleotide sequence ID" value="NZ_JACIEP010000001.1"/>
</dbReference>